<dbReference type="InParanoid" id="A0A200QRE1"/>
<dbReference type="InterPro" id="IPR011990">
    <property type="entry name" value="TPR-like_helical_dom_sf"/>
</dbReference>
<gene>
    <name evidence="3" type="ORF">BVC80_8947g18</name>
</gene>
<dbReference type="GO" id="GO:0003723">
    <property type="term" value="F:RNA binding"/>
    <property type="evidence" value="ECO:0007669"/>
    <property type="project" value="InterPro"/>
</dbReference>
<feature type="repeat" description="PPR" evidence="2">
    <location>
        <begin position="382"/>
        <end position="416"/>
    </location>
</feature>
<dbReference type="PROSITE" id="PS51375">
    <property type="entry name" value="PPR"/>
    <property type="match status" value="4"/>
</dbReference>
<keyword evidence="4" id="KW-1185">Reference proteome</keyword>
<organism evidence="3 4">
    <name type="scientific">Macleaya cordata</name>
    <name type="common">Five-seeded plume-poppy</name>
    <name type="synonym">Bocconia cordata</name>
    <dbReference type="NCBI Taxonomy" id="56857"/>
    <lineage>
        <taxon>Eukaryota</taxon>
        <taxon>Viridiplantae</taxon>
        <taxon>Streptophyta</taxon>
        <taxon>Embryophyta</taxon>
        <taxon>Tracheophyta</taxon>
        <taxon>Spermatophyta</taxon>
        <taxon>Magnoliopsida</taxon>
        <taxon>Ranunculales</taxon>
        <taxon>Papaveraceae</taxon>
        <taxon>Papaveroideae</taxon>
        <taxon>Macleaya</taxon>
    </lineage>
</organism>
<feature type="repeat" description="PPR" evidence="2">
    <location>
        <begin position="146"/>
        <end position="180"/>
    </location>
</feature>
<dbReference type="OrthoDB" id="185373at2759"/>
<evidence type="ECO:0000256" key="1">
    <source>
        <dbReference type="ARBA" id="ARBA00022737"/>
    </source>
</evidence>
<comment type="caution">
    <text evidence="3">The sequence shown here is derived from an EMBL/GenBank/DDBJ whole genome shotgun (WGS) entry which is preliminary data.</text>
</comment>
<feature type="repeat" description="PPR" evidence="2">
    <location>
        <begin position="277"/>
        <end position="311"/>
    </location>
</feature>
<dbReference type="FunFam" id="1.25.40.10:FF:000285">
    <property type="entry name" value="Pentatricopeptide repeat-containing protein, chloroplastic"/>
    <property type="match status" value="1"/>
</dbReference>
<evidence type="ECO:0000256" key="2">
    <source>
        <dbReference type="PROSITE-ProRule" id="PRU00708"/>
    </source>
</evidence>
<dbReference type="Pfam" id="PF20431">
    <property type="entry name" value="E_motif"/>
    <property type="match status" value="1"/>
</dbReference>
<dbReference type="FunFam" id="1.25.40.10:FF:000381">
    <property type="entry name" value="Pentatricopeptide repeat-containing protein"/>
    <property type="match status" value="1"/>
</dbReference>
<dbReference type="Pfam" id="PF13041">
    <property type="entry name" value="PPR_2"/>
    <property type="match status" value="2"/>
</dbReference>
<reference evidence="3 4" key="1">
    <citation type="journal article" date="2017" name="Mol. Plant">
        <title>The Genome of Medicinal Plant Macleaya cordata Provides New Insights into Benzylisoquinoline Alkaloids Metabolism.</title>
        <authorList>
            <person name="Liu X."/>
            <person name="Liu Y."/>
            <person name="Huang P."/>
            <person name="Ma Y."/>
            <person name="Qing Z."/>
            <person name="Tang Q."/>
            <person name="Cao H."/>
            <person name="Cheng P."/>
            <person name="Zheng Y."/>
            <person name="Yuan Z."/>
            <person name="Zhou Y."/>
            <person name="Liu J."/>
            <person name="Tang Z."/>
            <person name="Zhuo Y."/>
            <person name="Zhang Y."/>
            <person name="Yu L."/>
            <person name="Huang J."/>
            <person name="Yang P."/>
            <person name="Peng Q."/>
            <person name="Zhang J."/>
            <person name="Jiang W."/>
            <person name="Zhang Z."/>
            <person name="Lin K."/>
            <person name="Ro D.K."/>
            <person name="Chen X."/>
            <person name="Xiong X."/>
            <person name="Shang Y."/>
            <person name="Huang S."/>
            <person name="Zeng J."/>
        </authorList>
    </citation>
    <scope>NUCLEOTIDE SEQUENCE [LARGE SCALE GENOMIC DNA]</scope>
    <source>
        <strain evidence="4">cv. BLH2017</strain>
        <tissue evidence="3">Root</tissue>
    </source>
</reference>
<keyword evidence="1" id="KW-0677">Repeat</keyword>
<dbReference type="PANTHER" id="PTHR47926">
    <property type="entry name" value="PENTATRICOPEPTIDE REPEAT-CONTAINING PROTEIN"/>
    <property type="match status" value="1"/>
</dbReference>
<dbReference type="PANTHER" id="PTHR47926:SF386">
    <property type="entry name" value="PENTATRICOPEPTIDE REPEAT-CONTAINING PROTEIN"/>
    <property type="match status" value="1"/>
</dbReference>
<dbReference type="GO" id="GO:0009451">
    <property type="term" value="P:RNA modification"/>
    <property type="evidence" value="ECO:0007669"/>
    <property type="project" value="InterPro"/>
</dbReference>
<evidence type="ECO:0000313" key="4">
    <source>
        <dbReference type="Proteomes" id="UP000195402"/>
    </source>
</evidence>
<proteinExistence type="predicted"/>
<dbReference type="Proteomes" id="UP000195402">
    <property type="component" value="Unassembled WGS sequence"/>
</dbReference>
<feature type="repeat" description="PPR" evidence="2">
    <location>
        <begin position="76"/>
        <end position="110"/>
    </location>
</feature>
<dbReference type="OMA" id="GWSCIEA"/>
<evidence type="ECO:0000313" key="3">
    <source>
        <dbReference type="EMBL" id="OVA13037.1"/>
    </source>
</evidence>
<dbReference type="InterPro" id="IPR046960">
    <property type="entry name" value="PPR_At4g14850-like_plant"/>
</dbReference>
<dbReference type="NCBIfam" id="TIGR00756">
    <property type="entry name" value="PPR"/>
    <property type="match status" value="4"/>
</dbReference>
<dbReference type="EMBL" id="MVGT01001243">
    <property type="protein sequence ID" value="OVA13037.1"/>
    <property type="molecule type" value="Genomic_DNA"/>
</dbReference>
<dbReference type="Pfam" id="PF01535">
    <property type="entry name" value="PPR"/>
    <property type="match status" value="4"/>
</dbReference>
<dbReference type="InterPro" id="IPR046848">
    <property type="entry name" value="E_motif"/>
</dbReference>
<sequence>MRESCISPDNFTFPLLNRAISSLQNHLRCGEMVHCIAIQMGFGRDLYFCNTLIEVYVKNYSICSARNVFDEMPNRDLVTWATLISGYVCSRNIVDSFRLFREMLIADFEPNSVTLMIMFRACSVSNNVIQGRELHGYVIKKGLESNLSVHNSILTMYSKTGNFEDAKILFEEIEERDVVSWNIMISAYSLEEDSYYRVAESFNKMRIEVNPGVETLTLVISVCAKSGNLLQGEKIHGYAIKTGLVDIVLQTSLVDLYAKCGEVGISARLFKELPQRNYITWSSMISGFIQNGYFMEAIELFQQMQTEDFEPGIEILRSLFLAYTNLGALRLGKGVHCFVLKNIIYSSEEEKTTIETSILNMYAKCGSIISAKRCFDRIVAKDVVAWSSMIDGYSGHGRGIEAIETFEQMQEEGVKPNSITFLSLLSACSHSGLVSEGCRIFSYMNSRFGVKPDLNHYTCMVDLLGRSGKLQEAVDIIEKMDVEPDSRIWGALFAASRVYSDNEIGVYAAQNLLELEPDNAGYRTLLSNLHASAERWDEAETVRRVMSEKYMKKKPGWSCIETREGFHGFVAGDGSHSHVREIYETLECLSRTIEEFGCNLLS</sequence>
<accession>A0A200QRE1</accession>
<dbReference type="AlphaFoldDB" id="A0A200QRE1"/>
<dbReference type="Gene3D" id="1.25.40.10">
    <property type="entry name" value="Tetratricopeptide repeat domain"/>
    <property type="match status" value="4"/>
</dbReference>
<dbReference type="FunFam" id="1.25.40.10:FF:000090">
    <property type="entry name" value="Pentatricopeptide repeat-containing protein, chloroplastic"/>
    <property type="match status" value="1"/>
</dbReference>
<name>A0A200QRE1_MACCD</name>
<protein>
    <submittedName>
        <fullName evidence="3">Pentatricopeptide repeat</fullName>
    </submittedName>
</protein>
<dbReference type="InterPro" id="IPR002885">
    <property type="entry name" value="PPR_rpt"/>
</dbReference>